<dbReference type="EMBL" id="PDJG01000001">
    <property type="protein sequence ID" value="PFG32394.1"/>
    <property type="molecule type" value="Genomic_DNA"/>
</dbReference>
<dbReference type="AlphaFoldDB" id="A0A2A9E0M8"/>
<evidence type="ECO:0000313" key="2">
    <source>
        <dbReference type="Proteomes" id="UP000225548"/>
    </source>
</evidence>
<evidence type="ECO:0000313" key="1">
    <source>
        <dbReference type="EMBL" id="PFG32394.1"/>
    </source>
</evidence>
<gene>
    <name evidence="1" type="ORF">ATL42_0224</name>
</gene>
<keyword evidence="2" id="KW-1185">Reference proteome</keyword>
<reference evidence="1 2" key="1">
    <citation type="submission" date="2017-10" db="EMBL/GenBank/DDBJ databases">
        <title>Sequencing the genomes of 1000 actinobacteria strains.</title>
        <authorList>
            <person name="Klenk H.-P."/>
        </authorList>
    </citation>
    <scope>NUCLEOTIDE SEQUENCE [LARGE SCALE GENOMIC DNA]</scope>
    <source>
        <strain evidence="1 2">DSM 18966</strain>
    </source>
</reference>
<accession>A0A2A9E0M8</accession>
<comment type="caution">
    <text evidence="1">The sequence shown here is derived from an EMBL/GenBank/DDBJ whole genome shotgun (WGS) entry which is preliminary data.</text>
</comment>
<organism evidence="1 2">
    <name type="scientific">Sanguibacter antarcticus</name>
    <dbReference type="NCBI Taxonomy" id="372484"/>
    <lineage>
        <taxon>Bacteria</taxon>
        <taxon>Bacillati</taxon>
        <taxon>Actinomycetota</taxon>
        <taxon>Actinomycetes</taxon>
        <taxon>Micrococcales</taxon>
        <taxon>Sanguibacteraceae</taxon>
        <taxon>Sanguibacter</taxon>
    </lineage>
</organism>
<dbReference type="Proteomes" id="UP000225548">
    <property type="component" value="Unassembled WGS sequence"/>
</dbReference>
<name>A0A2A9E0M8_9MICO</name>
<proteinExistence type="predicted"/>
<sequence>MDGLDMPALREWSNATRQRINTEVLGQGRPPRRTILASRSLSGKDAGLSSIVIIPVDGPYAARVAPHRLVVSETTFADDSMWAGALAAGE</sequence>
<protein>
    <submittedName>
        <fullName evidence="1">Uncharacterized protein</fullName>
    </submittedName>
</protein>